<organism evidence="1">
    <name type="scientific">Siphoviridae sp. ctylc9</name>
    <dbReference type="NCBI Taxonomy" id="2827977"/>
    <lineage>
        <taxon>Viruses</taxon>
        <taxon>Duplodnaviria</taxon>
        <taxon>Heunggongvirae</taxon>
        <taxon>Uroviricota</taxon>
        <taxon>Caudoviricetes</taxon>
    </lineage>
</organism>
<keyword evidence="1" id="KW-0378">Hydrolase</keyword>
<accession>A0A8S5S8L7</accession>
<keyword evidence="1" id="KW-0540">Nuclease</keyword>
<name>A0A8S5S8L7_9CAUD</name>
<dbReference type="GO" id="GO:0004519">
    <property type="term" value="F:endonuclease activity"/>
    <property type="evidence" value="ECO:0007669"/>
    <property type="project" value="UniProtKB-KW"/>
</dbReference>
<dbReference type="Gene3D" id="3.40.91.30">
    <property type="match status" value="1"/>
</dbReference>
<sequence>MNKYRNRKIVVDNIKFDSVLEANRYRELMLLQRAKEISNLRLQVPFILQEGFKKNGKTHREIKYIADFVYEERGQTVVEDTKGICTEVFRIKQKLFEYKYPDLELKIIK</sequence>
<protein>
    <submittedName>
        <fullName evidence="1">Endonuclease</fullName>
    </submittedName>
</protein>
<reference evidence="1" key="1">
    <citation type="journal article" date="2021" name="Proc. Natl. Acad. Sci. U.S.A.">
        <title>A Catalog of Tens of Thousands of Viruses from Human Metagenomes Reveals Hidden Associations with Chronic Diseases.</title>
        <authorList>
            <person name="Tisza M.J."/>
            <person name="Buck C.B."/>
        </authorList>
    </citation>
    <scope>NUCLEOTIDE SEQUENCE</scope>
    <source>
        <strain evidence="1">Ctylc9</strain>
    </source>
</reference>
<keyword evidence="1" id="KW-0255">Endonuclease</keyword>
<proteinExistence type="predicted"/>
<dbReference type="Pfam" id="PF06356">
    <property type="entry name" value="DUF1064"/>
    <property type="match status" value="1"/>
</dbReference>
<dbReference type="EMBL" id="BK032554">
    <property type="protein sequence ID" value="DAF47313.1"/>
    <property type="molecule type" value="Genomic_DNA"/>
</dbReference>
<dbReference type="InterPro" id="IPR009414">
    <property type="entry name" value="DUF1064"/>
</dbReference>
<evidence type="ECO:0000313" key="1">
    <source>
        <dbReference type="EMBL" id="DAF47313.1"/>
    </source>
</evidence>